<dbReference type="EMBL" id="JAWDJW010007233">
    <property type="protein sequence ID" value="KAK3062558.1"/>
    <property type="molecule type" value="Genomic_DNA"/>
</dbReference>
<accession>A0ACC3D6Q7</accession>
<organism evidence="1 2">
    <name type="scientific">Coniosporium uncinatum</name>
    <dbReference type="NCBI Taxonomy" id="93489"/>
    <lineage>
        <taxon>Eukaryota</taxon>
        <taxon>Fungi</taxon>
        <taxon>Dikarya</taxon>
        <taxon>Ascomycota</taxon>
        <taxon>Pezizomycotina</taxon>
        <taxon>Dothideomycetes</taxon>
        <taxon>Dothideomycetes incertae sedis</taxon>
        <taxon>Coniosporium</taxon>
    </lineage>
</organism>
<dbReference type="Proteomes" id="UP001186974">
    <property type="component" value="Unassembled WGS sequence"/>
</dbReference>
<reference evidence="1" key="1">
    <citation type="submission" date="2024-09" db="EMBL/GenBank/DDBJ databases">
        <title>Black Yeasts Isolated from many extreme environments.</title>
        <authorList>
            <person name="Coleine C."/>
            <person name="Stajich J.E."/>
            <person name="Selbmann L."/>
        </authorList>
    </citation>
    <scope>NUCLEOTIDE SEQUENCE</scope>
    <source>
        <strain evidence="1">CCFEE 5737</strain>
    </source>
</reference>
<gene>
    <name evidence="1" type="ORF">LTS18_003805</name>
</gene>
<proteinExistence type="predicted"/>
<evidence type="ECO:0000313" key="2">
    <source>
        <dbReference type="Proteomes" id="UP001186974"/>
    </source>
</evidence>
<keyword evidence="2" id="KW-1185">Reference proteome</keyword>
<evidence type="ECO:0000313" key="1">
    <source>
        <dbReference type="EMBL" id="KAK3062558.1"/>
    </source>
</evidence>
<sequence>METVIHFADSPLKPTKSNAAQSTGTSAAGGVFPLRSGTSIHRRRSSVVEMRRVKSIDDPEDEDPGLRDERDYKHKQAFSVGQVFYLAYQSIGVIYGDIGTSPLYVYSGTFSEAPSKENLLGALSLVIWSLFMMVTLKYVFIVLHADNEGEGGTFSTYALLSRFVSLFLAVSKKVV</sequence>
<comment type="caution">
    <text evidence="1">The sequence shown here is derived from an EMBL/GenBank/DDBJ whole genome shotgun (WGS) entry which is preliminary data.</text>
</comment>
<protein>
    <submittedName>
        <fullName evidence="1">Uncharacterized protein</fullName>
    </submittedName>
</protein>
<name>A0ACC3D6Q7_9PEZI</name>